<dbReference type="CDD" id="cd05804">
    <property type="entry name" value="StaR_like"/>
    <property type="match status" value="1"/>
</dbReference>
<evidence type="ECO:0000256" key="1">
    <source>
        <dbReference type="ARBA" id="ARBA00005857"/>
    </source>
</evidence>
<comment type="caution">
    <text evidence="5">The sequence shown here is derived from an EMBL/GenBank/DDBJ whole genome shotgun (WGS) entry which is preliminary data.</text>
</comment>
<evidence type="ECO:0000313" key="6">
    <source>
        <dbReference type="Proteomes" id="UP000562492"/>
    </source>
</evidence>
<evidence type="ECO:0000256" key="4">
    <source>
        <dbReference type="ARBA" id="ARBA00022803"/>
    </source>
</evidence>
<dbReference type="RefSeq" id="WP_184709483.1">
    <property type="nucleotide sequence ID" value="NZ_JACHKZ010000018.1"/>
</dbReference>
<dbReference type="Proteomes" id="UP000562492">
    <property type="component" value="Unassembled WGS sequence"/>
</dbReference>
<dbReference type="PANTHER" id="PTHR16263:SF4">
    <property type="entry name" value="TETRATRICOPEPTIDE REPEAT PROTEIN 38"/>
    <property type="match status" value="1"/>
</dbReference>
<evidence type="ECO:0000256" key="2">
    <source>
        <dbReference type="ARBA" id="ARBA00019992"/>
    </source>
</evidence>
<comment type="similarity">
    <text evidence="1">Belongs to the TTC38 family.</text>
</comment>
<protein>
    <recommendedName>
        <fullName evidence="2">Tetratricopeptide repeat protein 38</fullName>
    </recommendedName>
</protein>
<keyword evidence="6" id="KW-1185">Reference proteome</keyword>
<keyword evidence="3" id="KW-0677">Repeat</keyword>
<dbReference type="InterPro" id="IPR033891">
    <property type="entry name" value="TTC38"/>
</dbReference>
<sequence>MAAQHDLYGNPVSSDAAALPYLNDFAEGFAACDMRVLRLLEIAGQDDSPLVQIWSAALHLFAEDAQAAANARPFLQRARARQTHANARERLWLTAIEAWADGNTPSAAEQLEALVHHHPRDLAALKLAHYHAFNLGDSPAMLRMALTARPHCADVPYFHGLLAFAYEQCHLLRQAEGAARHAVYLRFKEPWAHHALAHVLLTEGRVNEGLDFMQSASASWSGLNSFMQTHNWWHLALFLMEDERYDEALQLHDSQVWGVVPAYSQDQIGSISLLARLELEGVNVGRRWQQLTPYLLQRQHDHVLPFLDLQYLYGLARAEQWDAAQQLLASMQRHADAQQHSQLRAIWQDVCLPAAQGVLAHAQGHYQQAARQLGPLIARLVEIGGSHAQRDLFTQLYWSALRHTGQWTALQNLVQPWSNQQPQSKRLARHMQRIYQGLGLPPSLADSEN</sequence>
<dbReference type="InterPro" id="IPR011990">
    <property type="entry name" value="TPR-like_helical_dom_sf"/>
</dbReference>
<dbReference type="EMBL" id="JACHKZ010000018">
    <property type="protein sequence ID" value="MBB6578766.1"/>
    <property type="molecule type" value="Genomic_DNA"/>
</dbReference>
<name>A0ABR6RHY2_9BURK</name>
<proteinExistence type="inferred from homology"/>
<keyword evidence="4" id="KW-0802">TPR repeat</keyword>
<dbReference type="Gene3D" id="1.25.40.10">
    <property type="entry name" value="Tetratricopeptide repeat domain"/>
    <property type="match status" value="1"/>
</dbReference>
<evidence type="ECO:0000313" key="5">
    <source>
        <dbReference type="EMBL" id="MBB6578766.1"/>
    </source>
</evidence>
<reference evidence="5 6" key="1">
    <citation type="submission" date="2020-08" db="EMBL/GenBank/DDBJ databases">
        <title>Functional genomics of gut bacteria from endangered species of beetles.</title>
        <authorList>
            <person name="Carlos-Shanley C."/>
        </authorList>
    </citation>
    <scope>NUCLEOTIDE SEQUENCE [LARGE SCALE GENOMIC DNA]</scope>
    <source>
        <strain evidence="5 6">S00124</strain>
    </source>
</reference>
<accession>A0ABR6RHY2</accession>
<evidence type="ECO:0000256" key="3">
    <source>
        <dbReference type="ARBA" id="ARBA00022737"/>
    </source>
</evidence>
<gene>
    <name evidence="5" type="ORF">HNP33_002865</name>
</gene>
<dbReference type="PANTHER" id="PTHR16263">
    <property type="entry name" value="TETRATRICOPEPTIDE REPEAT PROTEIN 38"/>
    <property type="match status" value="1"/>
</dbReference>
<organism evidence="5 6">
    <name type="scientific">Comamonas odontotermitis</name>
    <dbReference type="NCBI Taxonomy" id="379895"/>
    <lineage>
        <taxon>Bacteria</taxon>
        <taxon>Pseudomonadati</taxon>
        <taxon>Pseudomonadota</taxon>
        <taxon>Betaproteobacteria</taxon>
        <taxon>Burkholderiales</taxon>
        <taxon>Comamonadaceae</taxon>
        <taxon>Comamonas</taxon>
    </lineage>
</organism>
<dbReference type="SUPFAM" id="SSF48452">
    <property type="entry name" value="TPR-like"/>
    <property type="match status" value="1"/>
</dbReference>